<name>A0A2R6XRX7_MARPO</name>
<dbReference type="AlphaFoldDB" id="A0A2R6XRX7"/>
<evidence type="ECO:0000313" key="3">
    <source>
        <dbReference type="Proteomes" id="UP000244005"/>
    </source>
</evidence>
<feature type="compositionally biased region" description="Basic residues" evidence="1">
    <location>
        <begin position="131"/>
        <end position="140"/>
    </location>
</feature>
<gene>
    <name evidence="2" type="ORF">MARPO_0004s0133</name>
</gene>
<keyword evidence="3" id="KW-1185">Reference proteome</keyword>
<dbReference type="Gramene" id="Mp3g15390.1">
    <property type="protein sequence ID" value="Mp3g15390.1.cds1"/>
    <property type="gene ID" value="Mp3g15390"/>
</dbReference>
<feature type="region of interest" description="Disordered" evidence="1">
    <location>
        <begin position="30"/>
        <end position="153"/>
    </location>
</feature>
<feature type="compositionally biased region" description="Basic and acidic residues" evidence="1">
    <location>
        <begin position="47"/>
        <end position="63"/>
    </location>
</feature>
<feature type="compositionally biased region" description="Basic and acidic residues" evidence="1">
    <location>
        <begin position="78"/>
        <end position="90"/>
    </location>
</feature>
<accession>A0A2R6XRX7</accession>
<evidence type="ECO:0000313" key="2">
    <source>
        <dbReference type="EMBL" id="PTQ48870.1"/>
    </source>
</evidence>
<dbReference type="EMBL" id="KZ772676">
    <property type="protein sequence ID" value="PTQ48870.1"/>
    <property type="molecule type" value="Genomic_DNA"/>
</dbReference>
<reference evidence="3" key="1">
    <citation type="journal article" date="2017" name="Cell">
        <title>Insights into land plant evolution garnered from the Marchantia polymorpha genome.</title>
        <authorList>
            <person name="Bowman J.L."/>
            <person name="Kohchi T."/>
            <person name="Yamato K.T."/>
            <person name="Jenkins J."/>
            <person name="Shu S."/>
            <person name="Ishizaki K."/>
            <person name="Yamaoka S."/>
            <person name="Nishihama R."/>
            <person name="Nakamura Y."/>
            <person name="Berger F."/>
            <person name="Adam C."/>
            <person name="Aki S.S."/>
            <person name="Althoff F."/>
            <person name="Araki T."/>
            <person name="Arteaga-Vazquez M.A."/>
            <person name="Balasubrmanian S."/>
            <person name="Barry K."/>
            <person name="Bauer D."/>
            <person name="Boehm C.R."/>
            <person name="Briginshaw L."/>
            <person name="Caballero-Perez J."/>
            <person name="Catarino B."/>
            <person name="Chen F."/>
            <person name="Chiyoda S."/>
            <person name="Chovatia M."/>
            <person name="Davies K.M."/>
            <person name="Delmans M."/>
            <person name="Demura T."/>
            <person name="Dierschke T."/>
            <person name="Dolan L."/>
            <person name="Dorantes-Acosta A.E."/>
            <person name="Eklund D.M."/>
            <person name="Florent S.N."/>
            <person name="Flores-Sandoval E."/>
            <person name="Fujiyama A."/>
            <person name="Fukuzawa H."/>
            <person name="Galik B."/>
            <person name="Grimanelli D."/>
            <person name="Grimwood J."/>
            <person name="Grossniklaus U."/>
            <person name="Hamada T."/>
            <person name="Haseloff J."/>
            <person name="Hetherington A.J."/>
            <person name="Higo A."/>
            <person name="Hirakawa Y."/>
            <person name="Hundley H.N."/>
            <person name="Ikeda Y."/>
            <person name="Inoue K."/>
            <person name="Inoue S.I."/>
            <person name="Ishida S."/>
            <person name="Jia Q."/>
            <person name="Kakita M."/>
            <person name="Kanazawa T."/>
            <person name="Kawai Y."/>
            <person name="Kawashima T."/>
            <person name="Kennedy M."/>
            <person name="Kinose K."/>
            <person name="Kinoshita T."/>
            <person name="Kohara Y."/>
            <person name="Koide E."/>
            <person name="Komatsu K."/>
            <person name="Kopischke S."/>
            <person name="Kubo M."/>
            <person name="Kyozuka J."/>
            <person name="Lagercrantz U."/>
            <person name="Lin S.S."/>
            <person name="Lindquist E."/>
            <person name="Lipzen A.M."/>
            <person name="Lu C.W."/>
            <person name="De Luna E."/>
            <person name="Martienssen R.A."/>
            <person name="Minamino N."/>
            <person name="Mizutani M."/>
            <person name="Mizutani M."/>
            <person name="Mochizuki N."/>
            <person name="Monte I."/>
            <person name="Mosher R."/>
            <person name="Nagasaki H."/>
            <person name="Nakagami H."/>
            <person name="Naramoto S."/>
            <person name="Nishitani K."/>
            <person name="Ohtani M."/>
            <person name="Okamoto T."/>
            <person name="Okumura M."/>
            <person name="Phillips J."/>
            <person name="Pollak B."/>
            <person name="Reinders A."/>
            <person name="Rovekamp M."/>
            <person name="Sano R."/>
            <person name="Sawa S."/>
            <person name="Schmid M.W."/>
            <person name="Shirakawa M."/>
            <person name="Solano R."/>
            <person name="Spunde A."/>
            <person name="Suetsugu N."/>
            <person name="Sugano S."/>
            <person name="Sugiyama A."/>
            <person name="Sun R."/>
            <person name="Suzuki Y."/>
            <person name="Takenaka M."/>
            <person name="Takezawa D."/>
            <person name="Tomogane H."/>
            <person name="Tsuzuki M."/>
            <person name="Ueda T."/>
            <person name="Umeda M."/>
            <person name="Ward J.M."/>
            <person name="Watanabe Y."/>
            <person name="Yazaki K."/>
            <person name="Yokoyama R."/>
            <person name="Yoshitake Y."/>
            <person name="Yotsui I."/>
            <person name="Zachgo S."/>
            <person name="Schmutz J."/>
        </authorList>
    </citation>
    <scope>NUCLEOTIDE SEQUENCE [LARGE SCALE GENOMIC DNA]</scope>
    <source>
        <strain evidence="3">Tak-1</strain>
    </source>
</reference>
<sequence length="153" mass="17125">MTREPNLAVMAQRKFPSSFERSLGKWERNSYVRQGRTSPPYGCEQSSAHRAEPERRRTLDVEAMRGMSRTSGGAPTPRGERARAPIERSESSAGAGPRIGIGSPFGSEPEFKRPESQSCPAGPELTNIILARRRRRRRRPPPSLRPRSVLCEV</sequence>
<dbReference type="Proteomes" id="UP000244005">
    <property type="component" value="Unassembled WGS sequence"/>
</dbReference>
<evidence type="ECO:0000256" key="1">
    <source>
        <dbReference type="SAM" id="MobiDB-lite"/>
    </source>
</evidence>
<proteinExistence type="predicted"/>
<organism evidence="2 3">
    <name type="scientific">Marchantia polymorpha</name>
    <name type="common">Common liverwort</name>
    <name type="synonym">Marchantia aquatica</name>
    <dbReference type="NCBI Taxonomy" id="3197"/>
    <lineage>
        <taxon>Eukaryota</taxon>
        <taxon>Viridiplantae</taxon>
        <taxon>Streptophyta</taxon>
        <taxon>Embryophyta</taxon>
        <taxon>Marchantiophyta</taxon>
        <taxon>Marchantiopsida</taxon>
        <taxon>Marchantiidae</taxon>
        <taxon>Marchantiales</taxon>
        <taxon>Marchantiaceae</taxon>
        <taxon>Marchantia</taxon>
    </lineage>
</organism>
<protein>
    <submittedName>
        <fullName evidence="2">Uncharacterized protein</fullName>
    </submittedName>
</protein>